<dbReference type="InterPro" id="IPR001247">
    <property type="entry name" value="ExoRNase_PH_dom1"/>
</dbReference>
<dbReference type="Gene3D" id="3.30.230.70">
    <property type="entry name" value="GHMP Kinase, N-terminal domain"/>
    <property type="match status" value="1"/>
</dbReference>
<dbReference type="Pfam" id="PF01138">
    <property type="entry name" value="RNase_PH"/>
    <property type="match status" value="2"/>
</dbReference>
<name>A0ABD3N943_9STRA</name>
<reference evidence="4 5" key="1">
    <citation type="submission" date="2024-10" db="EMBL/GenBank/DDBJ databases">
        <title>Updated reference genomes for cyclostephanoid diatoms.</title>
        <authorList>
            <person name="Roberts W.R."/>
            <person name="Alverson A.J."/>
        </authorList>
    </citation>
    <scope>NUCLEOTIDE SEQUENCE [LARGE SCALE GENOMIC DNA]</scope>
    <source>
        <strain evidence="4 5">AJA232-27</strain>
    </source>
</reference>
<evidence type="ECO:0000313" key="4">
    <source>
        <dbReference type="EMBL" id="KAL3772540.1"/>
    </source>
</evidence>
<comment type="caution">
    <text evidence="4">The sequence shown here is derived from an EMBL/GenBank/DDBJ whole genome shotgun (WGS) entry which is preliminary data.</text>
</comment>
<protein>
    <submittedName>
        <fullName evidence="4">Uncharacterized protein</fullName>
    </submittedName>
</protein>
<evidence type="ECO:0000256" key="1">
    <source>
        <dbReference type="ARBA" id="ARBA00006678"/>
    </source>
</evidence>
<comment type="similarity">
    <text evidence="1">Belongs to the RNase PH family.</text>
</comment>
<dbReference type="InterPro" id="IPR050080">
    <property type="entry name" value="RNase_PH"/>
</dbReference>
<keyword evidence="5" id="KW-1185">Reference proteome</keyword>
<dbReference type="SUPFAM" id="SSF55666">
    <property type="entry name" value="Ribonuclease PH domain 2-like"/>
    <property type="match status" value="1"/>
</dbReference>
<dbReference type="InterPro" id="IPR036345">
    <property type="entry name" value="ExoRNase_PH_dom2_sf"/>
</dbReference>
<dbReference type="EMBL" id="JALLBG020000009">
    <property type="protein sequence ID" value="KAL3772540.1"/>
    <property type="molecule type" value="Genomic_DNA"/>
</dbReference>
<dbReference type="PANTHER" id="PTHR11953:SF0">
    <property type="entry name" value="EXOSOME COMPLEX COMPONENT RRP41"/>
    <property type="match status" value="1"/>
</dbReference>
<feature type="domain" description="Exoribonuclease phosphorolytic" evidence="3">
    <location>
        <begin position="280"/>
        <end position="330"/>
    </location>
</feature>
<dbReference type="GO" id="GO:0010467">
    <property type="term" value="P:gene expression"/>
    <property type="evidence" value="ECO:0007669"/>
    <property type="project" value="UniProtKB-ARBA"/>
</dbReference>
<dbReference type="InterPro" id="IPR027408">
    <property type="entry name" value="PNPase/RNase_PH_dom_sf"/>
</dbReference>
<dbReference type="SUPFAM" id="SSF54211">
    <property type="entry name" value="Ribosomal protein S5 domain 2-like"/>
    <property type="match status" value="1"/>
</dbReference>
<sequence length="353" mass="37239">MSATATLTNCYVPLPAISHSLESTAAFDPFSRPSDHHNTTIALVGQQPSTADAASNEQRRGPRTLRQIHLEHSALSQSNGSSLVEWGHTKLMVSVRGPRPVNCSSMNAANNGGGLVCEVRYMPHVGIRMETLAQHSLSQDFSSKTSGGARIPRDALGTAQDTSLLSSGGSLCAPAAFLDETYLSHRLYEALSPAVILKDSSKMCVEVFVEVLQSDGGVFNAAVLGASLALVDAGVAMRDVVCAGSAAVMKVETTLTTTDATQVGKGVTAKQTDSSHHHVVIADPTEEEILQASGVLTIALMPNWKEVTVWDQFGKMSMDSSSEAIELARDGCVTMHKFLKNCLLNGAGGSSAR</sequence>
<evidence type="ECO:0000313" key="5">
    <source>
        <dbReference type="Proteomes" id="UP001530293"/>
    </source>
</evidence>
<feature type="domain" description="Exoribonuclease phosphorolytic" evidence="2">
    <location>
        <begin position="65"/>
        <end position="129"/>
    </location>
</feature>
<dbReference type="Proteomes" id="UP001530293">
    <property type="component" value="Unassembled WGS sequence"/>
</dbReference>
<dbReference type="Pfam" id="PF03725">
    <property type="entry name" value="RNase_PH_C"/>
    <property type="match status" value="1"/>
</dbReference>
<feature type="domain" description="Exoribonuclease phosphorolytic" evidence="2">
    <location>
        <begin position="180"/>
        <end position="235"/>
    </location>
</feature>
<evidence type="ECO:0000259" key="3">
    <source>
        <dbReference type="Pfam" id="PF03725"/>
    </source>
</evidence>
<dbReference type="InterPro" id="IPR015847">
    <property type="entry name" value="ExoRNase_PH_dom2"/>
</dbReference>
<dbReference type="AlphaFoldDB" id="A0ABD3N943"/>
<dbReference type="PANTHER" id="PTHR11953">
    <property type="entry name" value="EXOSOME COMPLEX COMPONENT"/>
    <property type="match status" value="1"/>
</dbReference>
<evidence type="ECO:0000259" key="2">
    <source>
        <dbReference type="Pfam" id="PF01138"/>
    </source>
</evidence>
<proteinExistence type="inferred from homology"/>
<organism evidence="4 5">
    <name type="scientific">Discostella pseudostelligera</name>
    <dbReference type="NCBI Taxonomy" id="259834"/>
    <lineage>
        <taxon>Eukaryota</taxon>
        <taxon>Sar</taxon>
        <taxon>Stramenopiles</taxon>
        <taxon>Ochrophyta</taxon>
        <taxon>Bacillariophyta</taxon>
        <taxon>Coscinodiscophyceae</taxon>
        <taxon>Thalassiosirophycidae</taxon>
        <taxon>Stephanodiscales</taxon>
        <taxon>Stephanodiscaceae</taxon>
        <taxon>Discostella</taxon>
    </lineage>
</organism>
<dbReference type="InterPro" id="IPR020568">
    <property type="entry name" value="Ribosomal_Su5_D2-typ_SF"/>
</dbReference>
<gene>
    <name evidence="4" type="ORF">ACHAWU_006738</name>
</gene>
<accession>A0ABD3N943</accession>